<gene>
    <name evidence="3" type="ORF">HGRIS_014746</name>
</gene>
<organism evidence="3 4">
    <name type="scientific">Hohenbuehelia grisea</name>
    <dbReference type="NCBI Taxonomy" id="104357"/>
    <lineage>
        <taxon>Eukaryota</taxon>
        <taxon>Fungi</taxon>
        <taxon>Dikarya</taxon>
        <taxon>Basidiomycota</taxon>
        <taxon>Agaricomycotina</taxon>
        <taxon>Agaricomycetes</taxon>
        <taxon>Agaricomycetidae</taxon>
        <taxon>Agaricales</taxon>
        <taxon>Pleurotineae</taxon>
        <taxon>Pleurotaceae</taxon>
        <taxon>Hohenbuehelia</taxon>
    </lineage>
</organism>
<protein>
    <recommendedName>
        <fullName evidence="2">PWWP domain-containing protein</fullName>
    </recommendedName>
</protein>
<name>A0ABR3IQL1_9AGAR</name>
<dbReference type="InterPro" id="IPR000313">
    <property type="entry name" value="PWWP_dom"/>
</dbReference>
<accession>A0ABR3IQL1</accession>
<sequence length="137" mass="15404">MPSRKDRRASASIPSDSPSKLKLLPVSPAELDAWQDYDMDVDSDATLSEPQPDDLDEPWPYTFQSGDSVWVRTVGGQWYPGRVTSAPPRKGSTQKKEGLFYPVVFDGKLRKFFAPLNGEIKPDIIPVRRLLKEAGWL</sequence>
<evidence type="ECO:0000259" key="2">
    <source>
        <dbReference type="PROSITE" id="PS50812"/>
    </source>
</evidence>
<evidence type="ECO:0000313" key="3">
    <source>
        <dbReference type="EMBL" id="KAL0945587.1"/>
    </source>
</evidence>
<dbReference type="Gene3D" id="2.30.30.140">
    <property type="match status" value="1"/>
</dbReference>
<feature type="domain" description="PWWP" evidence="2">
    <location>
        <begin position="65"/>
        <end position="137"/>
    </location>
</feature>
<evidence type="ECO:0000313" key="4">
    <source>
        <dbReference type="Proteomes" id="UP001556367"/>
    </source>
</evidence>
<dbReference type="PROSITE" id="PS50812">
    <property type="entry name" value="PWWP"/>
    <property type="match status" value="1"/>
</dbReference>
<evidence type="ECO:0000256" key="1">
    <source>
        <dbReference type="SAM" id="MobiDB-lite"/>
    </source>
</evidence>
<dbReference type="EMBL" id="JASNQZ010000017">
    <property type="protein sequence ID" value="KAL0945587.1"/>
    <property type="molecule type" value="Genomic_DNA"/>
</dbReference>
<keyword evidence="4" id="KW-1185">Reference proteome</keyword>
<proteinExistence type="predicted"/>
<reference evidence="4" key="1">
    <citation type="submission" date="2024-06" db="EMBL/GenBank/DDBJ databases">
        <title>Multi-omics analyses provide insights into the biosynthesis of the anticancer antibiotic pleurotin in Hohenbuehelia grisea.</title>
        <authorList>
            <person name="Weaver J.A."/>
            <person name="Alberti F."/>
        </authorList>
    </citation>
    <scope>NUCLEOTIDE SEQUENCE [LARGE SCALE GENOMIC DNA]</scope>
    <source>
        <strain evidence="4">T-177</strain>
    </source>
</reference>
<comment type="caution">
    <text evidence="3">The sequence shown here is derived from an EMBL/GenBank/DDBJ whole genome shotgun (WGS) entry which is preliminary data.</text>
</comment>
<dbReference type="Proteomes" id="UP001556367">
    <property type="component" value="Unassembled WGS sequence"/>
</dbReference>
<feature type="region of interest" description="Disordered" evidence="1">
    <location>
        <begin position="1"/>
        <end position="22"/>
    </location>
</feature>